<reference evidence="13 14" key="1">
    <citation type="submission" date="2017-09" db="EMBL/GenBank/DDBJ databases">
        <title>WGS assembly of Aquilegia coerulea Goldsmith.</title>
        <authorList>
            <person name="Hodges S."/>
            <person name="Kramer E."/>
            <person name="Nordborg M."/>
            <person name="Tomkins J."/>
            <person name="Borevitz J."/>
            <person name="Derieg N."/>
            <person name="Yan J."/>
            <person name="Mihaltcheva S."/>
            <person name="Hayes R.D."/>
            <person name="Rokhsar D."/>
        </authorList>
    </citation>
    <scope>NUCLEOTIDE SEQUENCE [LARGE SCALE GENOMIC DNA]</scope>
    <source>
        <strain evidence="14">cv. Goldsmith</strain>
    </source>
</reference>
<dbReference type="FunFam" id="1.10.630.10:FF:000026">
    <property type="entry name" value="Cytochrome P450 82C4"/>
    <property type="match status" value="1"/>
</dbReference>
<evidence type="ECO:0000313" key="13">
    <source>
        <dbReference type="EMBL" id="PIA55539.1"/>
    </source>
</evidence>
<keyword evidence="3 10" id="KW-0349">Heme</keyword>
<feature type="binding site" description="axial binding residue" evidence="10">
    <location>
        <position position="474"/>
    </location>
    <ligand>
        <name>heme</name>
        <dbReference type="ChEBI" id="CHEBI:30413"/>
    </ligand>
    <ligandPart>
        <name>Fe</name>
        <dbReference type="ChEBI" id="CHEBI:18248"/>
    </ligandPart>
</feature>
<comment type="subcellular location">
    <subcellularLocation>
        <location evidence="2">Membrane</location>
    </subcellularLocation>
</comment>
<dbReference type="STRING" id="218851.A0A2G5EIH5"/>
<dbReference type="EMBL" id="KZ305024">
    <property type="protein sequence ID" value="PIA55539.1"/>
    <property type="molecule type" value="Genomic_DNA"/>
</dbReference>
<dbReference type="GO" id="GO:0044550">
    <property type="term" value="P:secondary metabolite biosynthetic process"/>
    <property type="evidence" value="ECO:0007669"/>
    <property type="project" value="UniProtKB-ARBA"/>
</dbReference>
<dbReference type="PRINTS" id="PR00385">
    <property type="entry name" value="P450"/>
</dbReference>
<dbReference type="PANTHER" id="PTHR47947">
    <property type="entry name" value="CYTOCHROME P450 82C3-RELATED"/>
    <property type="match status" value="1"/>
</dbReference>
<evidence type="ECO:0000256" key="10">
    <source>
        <dbReference type="PIRSR" id="PIRSR602401-1"/>
    </source>
</evidence>
<evidence type="ECO:0000256" key="5">
    <source>
        <dbReference type="ARBA" id="ARBA00022723"/>
    </source>
</evidence>
<evidence type="ECO:0000256" key="3">
    <source>
        <dbReference type="ARBA" id="ARBA00022617"/>
    </source>
</evidence>
<keyword evidence="9" id="KW-0472">Membrane</keyword>
<keyword evidence="11" id="KW-0503">Monooxygenase</keyword>
<keyword evidence="12" id="KW-0732">Signal</keyword>
<dbReference type="PANTHER" id="PTHR47947:SF26">
    <property type="entry name" value="CYTOCHROME P450"/>
    <property type="match status" value="1"/>
</dbReference>
<dbReference type="GO" id="GO:0016020">
    <property type="term" value="C:membrane"/>
    <property type="evidence" value="ECO:0007669"/>
    <property type="project" value="UniProtKB-SubCell"/>
</dbReference>
<dbReference type="InterPro" id="IPR001128">
    <property type="entry name" value="Cyt_P450"/>
</dbReference>
<dbReference type="OrthoDB" id="2789670at2759"/>
<dbReference type="InterPro" id="IPR002401">
    <property type="entry name" value="Cyt_P450_E_grp-I"/>
</dbReference>
<comment type="similarity">
    <text evidence="11">Belongs to the cytochrome P450 family.</text>
</comment>
<evidence type="ECO:0000256" key="8">
    <source>
        <dbReference type="ARBA" id="ARBA00023004"/>
    </source>
</evidence>
<keyword evidence="14" id="KW-1185">Reference proteome</keyword>
<evidence type="ECO:0000256" key="6">
    <source>
        <dbReference type="ARBA" id="ARBA00022989"/>
    </source>
</evidence>
<dbReference type="InterPro" id="IPR050651">
    <property type="entry name" value="Plant_Cytochrome_P450_Monoox"/>
</dbReference>
<evidence type="ECO:0000256" key="9">
    <source>
        <dbReference type="ARBA" id="ARBA00023136"/>
    </source>
</evidence>
<dbReference type="SUPFAM" id="SSF48264">
    <property type="entry name" value="Cytochrome P450"/>
    <property type="match status" value="1"/>
</dbReference>
<gene>
    <name evidence="13" type="ORF">AQUCO_00700086v1</name>
</gene>
<name>A0A2G5EIH5_AQUCA</name>
<dbReference type="PRINTS" id="PR00463">
    <property type="entry name" value="EP450I"/>
</dbReference>
<sequence>MADLSMLSVWLLTCLAALLACYFILWTSANNKTSSCKPKTAPVVSGAWPIIGHLHMLMGKELPHILLSKLAGKYGPAFMLKYGSQPVIVVSSPKLAKECFIHNDRAIFKRPNSQALKYLTYDQASFVLAPYGPLWIEMRHVSKTNLLSNQRLQMQRHLRASEIDASIKELYQLWTSKSTNQNGTPLLVEMNKWFEELALNVVTRMISGKSNMASKARRDGNEDDNKAKHFKKVVVDATVLTAKLVVSDFFPSLEWVDYLLGDESAIKATAKELDAILATWVEEHIQKRLSPGLEDQEQDFIDLTLSMINETQHQGVDVQTFIKSMCVGMLFGGSDTTSVALTWTLSILMNHRDVLKKAQEEIDQQVGKDRKVDDLDVIKLVYLKAIVKESMRLCLVGPLLERITVEDCEIGGFHVKAGSRVVVNIWKMQHDPELWSDNDTCEFRPERFLTTNAKVELRGQNFELIPFGSGSRMCPGVTFALELMQLTLARLIHGFELGTPGDMKVDMTETSSVTNYKATPLEILLTPRLNPKLYDC</sequence>
<evidence type="ECO:0000313" key="14">
    <source>
        <dbReference type="Proteomes" id="UP000230069"/>
    </source>
</evidence>
<protein>
    <recommendedName>
        <fullName evidence="15">Cytochrome P450</fullName>
    </recommendedName>
</protein>
<proteinExistence type="inferred from homology"/>
<evidence type="ECO:0000256" key="4">
    <source>
        <dbReference type="ARBA" id="ARBA00022692"/>
    </source>
</evidence>
<evidence type="ECO:0000256" key="2">
    <source>
        <dbReference type="ARBA" id="ARBA00004370"/>
    </source>
</evidence>
<feature type="signal peptide" evidence="12">
    <location>
        <begin position="1"/>
        <end position="29"/>
    </location>
</feature>
<dbReference type="InParanoid" id="A0A2G5EIH5"/>
<feature type="chain" id="PRO_5013754297" description="Cytochrome P450" evidence="12">
    <location>
        <begin position="30"/>
        <end position="536"/>
    </location>
</feature>
<accession>A0A2G5EIH5</accession>
<dbReference type="Gene3D" id="1.10.630.10">
    <property type="entry name" value="Cytochrome P450"/>
    <property type="match status" value="1"/>
</dbReference>
<evidence type="ECO:0000256" key="12">
    <source>
        <dbReference type="SAM" id="SignalP"/>
    </source>
</evidence>
<evidence type="ECO:0000256" key="1">
    <source>
        <dbReference type="ARBA" id="ARBA00001971"/>
    </source>
</evidence>
<dbReference type="AlphaFoldDB" id="A0A2G5EIH5"/>
<keyword evidence="4" id="KW-0812">Transmembrane</keyword>
<dbReference type="Proteomes" id="UP000230069">
    <property type="component" value="Unassembled WGS sequence"/>
</dbReference>
<evidence type="ECO:0000256" key="7">
    <source>
        <dbReference type="ARBA" id="ARBA00023002"/>
    </source>
</evidence>
<organism evidence="13 14">
    <name type="scientific">Aquilegia coerulea</name>
    <name type="common">Rocky mountain columbine</name>
    <dbReference type="NCBI Taxonomy" id="218851"/>
    <lineage>
        <taxon>Eukaryota</taxon>
        <taxon>Viridiplantae</taxon>
        <taxon>Streptophyta</taxon>
        <taxon>Embryophyta</taxon>
        <taxon>Tracheophyta</taxon>
        <taxon>Spermatophyta</taxon>
        <taxon>Magnoliopsida</taxon>
        <taxon>Ranunculales</taxon>
        <taxon>Ranunculaceae</taxon>
        <taxon>Thalictroideae</taxon>
        <taxon>Aquilegia</taxon>
    </lineage>
</organism>
<dbReference type="GO" id="GO:0016705">
    <property type="term" value="F:oxidoreductase activity, acting on paired donors, with incorporation or reduction of molecular oxygen"/>
    <property type="evidence" value="ECO:0007669"/>
    <property type="project" value="InterPro"/>
</dbReference>
<dbReference type="GO" id="GO:0004497">
    <property type="term" value="F:monooxygenase activity"/>
    <property type="evidence" value="ECO:0007669"/>
    <property type="project" value="UniProtKB-KW"/>
</dbReference>
<evidence type="ECO:0000256" key="11">
    <source>
        <dbReference type="RuleBase" id="RU000461"/>
    </source>
</evidence>
<keyword evidence="6" id="KW-1133">Transmembrane helix</keyword>
<dbReference type="PROSITE" id="PS00086">
    <property type="entry name" value="CYTOCHROME_P450"/>
    <property type="match status" value="1"/>
</dbReference>
<dbReference type="GO" id="GO:0005506">
    <property type="term" value="F:iron ion binding"/>
    <property type="evidence" value="ECO:0007669"/>
    <property type="project" value="InterPro"/>
</dbReference>
<dbReference type="GO" id="GO:0020037">
    <property type="term" value="F:heme binding"/>
    <property type="evidence" value="ECO:0007669"/>
    <property type="project" value="InterPro"/>
</dbReference>
<dbReference type="InterPro" id="IPR017972">
    <property type="entry name" value="Cyt_P450_CS"/>
</dbReference>
<dbReference type="InterPro" id="IPR036396">
    <property type="entry name" value="Cyt_P450_sf"/>
</dbReference>
<keyword evidence="5 10" id="KW-0479">Metal-binding</keyword>
<comment type="cofactor">
    <cofactor evidence="1 10">
        <name>heme</name>
        <dbReference type="ChEBI" id="CHEBI:30413"/>
    </cofactor>
</comment>
<keyword evidence="8 10" id="KW-0408">Iron</keyword>
<keyword evidence="7 11" id="KW-0560">Oxidoreductase</keyword>
<dbReference type="Pfam" id="PF00067">
    <property type="entry name" value="p450"/>
    <property type="match status" value="1"/>
</dbReference>
<evidence type="ECO:0008006" key="15">
    <source>
        <dbReference type="Google" id="ProtNLM"/>
    </source>
</evidence>